<gene>
    <name evidence="4" type="ORF">TSAR_006542</name>
</gene>
<comment type="similarity">
    <text evidence="1">Belongs to the THEM6 family.</text>
</comment>
<evidence type="ECO:0000256" key="1">
    <source>
        <dbReference type="ARBA" id="ARBA00038228"/>
    </source>
</evidence>
<organism evidence="4 5">
    <name type="scientific">Trichomalopsis sarcophagae</name>
    <dbReference type="NCBI Taxonomy" id="543379"/>
    <lineage>
        <taxon>Eukaryota</taxon>
        <taxon>Metazoa</taxon>
        <taxon>Ecdysozoa</taxon>
        <taxon>Arthropoda</taxon>
        <taxon>Hexapoda</taxon>
        <taxon>Insecta</taxon>
        <taxon>Pterygota</taxon>
        <taxon>Neoptera</taxon>
        <taxon>Endopterygota</taxon>
        <taxon>Hymenoptera</taxon>
        <taxon>Apocrita</taxon>
        <taxon>Proctotrupomorpha</taxon>
        <taxon>Chalcidoidea</taxon>
        <taxon>Pteromalidae</taxon>
        <taxon>Pteromalinae</taxon>
        <taxon>Trichomalopsis</taxon>
    </lineage>
</organism>
<evidence type="ECO:0000256" key="3">
    <source>
        <dbReference type="SAM" id="Phobius"/>
    </source>
</evidence>
<dbReference type="AlphaFoldDB" id="A0A232FK36"/>
<dbReference type="CDD" id="cd00586">
    <property type="entry name" value="4HBT"/>
    <property type="match status" value="1"/>
</dbReference>
<dbReference type="PANTHER" id="PTHR12475:SF4">
    <property type="entry name" value="PROTEIN THEM6"/>
    <property type="match status" value="1"/>
</dbReference>
<keyword evidence="3" id="KW-0812">Transmembrane</keyword>
<evidence type="ECO:0000256" key="2">
    <source>
        <dbReference type="ARBA" id="ARBA00041112"/>
    </source>
</evidence>
<dbReference type="Pfam" id="PF13279">
    <property type="entry name" value="4HBT_2"/>
    <property type="match status" value="1"/>
</dbReference>
<dbReference type="Proteomes" id="UP000215335">
    <property type="component" value="Unassembled WGS sequence"/>
</dbReference>
<dbReference type="InterPro" id="IPR029069">
    <property type="entry name" value="HotDog_dom_sf"/>
</dbReference>
<reference evidence="4 5" key="1">
    <citation type="journal article" date="2017" name="Curr. Biol.">
        <title>The Evolution of Venom by Co-option of Single-Copy Genes.</title>
        <authorList>
            <person name="Martinson E.O."/>
            <person name="Mrinalini"/>
            <person name="Kelkar Y.D."/>
            <person name="Chang C.H."/>
            <person name="Werren J.H."/>
        </authorList>
    </citation>
    <scope>NUCLEOTIDE SEQUENCE [LARGE SCALE GENOMIC DNA]</scope>
    <source>
        <strain evidence="4 5">Alberta</strain>
        <tissue evidence="4">Whole body</tissue>
    </source>
</reference>
<comment type="caution">
    <text evidence="4">The sequence shown here is derived from an EMBL/GenBank/DDBJ whole genome shotgun (WGS) entry which is preliminary data.</text>
</comment>
<protein>
    <recommendedName>
        <fullName evidence="2">Protein THEM6</fullName>
    </recommendedName>
</protein>
<dbReference type="SUPFAM" id="SSF54637">
    <property type="entry name" value="Thioesterase/thiol ester dehydrase-isomerase"/>
    <property type="match status" value="1"/>
</dbReference>
<name>A0A232FK36_9HYME</name>
<dbReference type="EMBL" id="NNAY01000095">
    <property type="protein sequence ID" value="OXU31032.1"/>
    <property type="molecule type" value="Genomic_DNA"/>
</dbReference>
<feature type="transmembrane region" description="Helical" evidence="3">
    <location>
        <begin position="6"/>
        <end position="32"/>
    </location>
</feature>
<keyword evidence="3" id="KW-1133">Transmembrane helix</keyword>
<dbReference type="Gene3D" id="3.10.129.10">
    <property type="entry name" value="Hotdog Thioesterase"/>
    <property type="match status" value="1"/>
</dbReference>
<dbReference type="PANTHER" id="PTHR12475">
    <property type="match status" value="1"/>
</dbReference>
<proteinExistence type="inferred from homology"/>
<dbReference type="OrthoDB" id="265761at2759"/>
<dbReference type="InterPro" id="IPR051490">
    <property type="entry name" value="THEM6_lcsJ_thioesterase"/>
</dbReference>
<accession>A0A232FK36</accession>
<keyword evidence="5" id="KW-1185">Reference proteome</keyword>
<sequence>MIIYCLTFLCFLLLYILFDVNYFIRMAFTIGWSRLFHKRRKLLEKTIIYGLCLTSDVDIFLKHMNNARYLRELDFARSCFYDSSGIFAEIRRKGGSVLQTASSIRYRRPIPVFSPYKITTQLVHWDDKSLYIEHEFVSLSDDFVYTTALSKQSAMGPKVHIPDIIEKIEPGIRLPELSEELSLWLKSIDESSLKFKRIRRDKDLEKNEGEKDDVEVFLSNPA</sequence>
<evidence type="ECO:0000313" key="4">
    <source>
        <dbReference type="EMBL" id="OXU31032.1"/>
    </source>
</evidence>
<evidence type="ECO:0000313" key="5">
    <source>
        <dbReference type="Proteomes" id="UP000215335"/>
    </source>
</evidence>
<keyword evidence="3" id="KW-0472">Membrane</keyword>